<accession>A0AB39TDR8</accession>
<dbReference type="RefSeq" id="WP_369182728.1">
    <property type="nucleotide sequence ID" value="NZ_CP163445.1"/>
</dbReference>
<gene>
    <name evidence="1" type="ORF">AB2U05_06850</name>
</gene>
<dbReference type="AlphaFoldDB" id="A0AB39TDR8"/>
<sequence length="149" mass="15671">MSTPPPACRAHGPGLAPSALIGRRVVAVAAARHEHEGRQDPIPVDVWLLDGQGGAVRLGAGTDWCLEVEAEPPYEGYDMGDWGRIAVGPADDRTPFAPHLGHPVLAARPEHHPLTGRTALELDFPHGTVRCESTGGELLLHAVPVTGAP</sequence>
<name>A0AB39TDR8_9ACTN</name>
<proteinExistence type="predicted"/>
<protein>
    <submittedName>
        <fullName evidence="1">Uncharacterized protein</fullName>
    </submittedName>
</protein>
<evidence type="ECO:0000313" key="1">
    <source>
        <dbReference type="EMBL" id="XDQ78212.1"/>
    </source>
</evidence>
<organism evidence="1">
    <name type="scientific">Streptomyces sp. Y1</name>
    <dbReference type="NCBI Taxonomy" id="3238634"/>
    <lineage>
        <taxon>Bacteria</taxon>
        <taxon>Bacillati</taxon>
        <taxon>Actinomycetota</taxon>
        <taxon>Actinomycetes</taxon>
        <taxon>Kitasatosporales</taxon>
        <taxon>Streptomycetaceae</taxon>
        <taxon>Streptomyces</taxon>
    </lineage>
</organism>
<reference evidence="1" key="1">
    <citation type="submission" date="2024-07" db="EMBL/GenBank/DDBJ databases">
        <authorList>
            <person name="Yu S.T."/>
        </authorList>
    </citation>
    <scope>NUCLEOTIDE SEQUENCE</scope>
    <source>
        <strain evidence="1">Y1</strain>
    </source>
</reference>
<dbReference type="EMBL" id="CP163445">
    <property type="protein sequence ID" value="XDQ78212.1"/>
    <property type="molecule type" value="Genomic_DNA"/>
</dbReference>